<evidence type="ECO:0000256" key="1">
    <source>
        <dbReference type="SAM" id="MobiDB-lite"/>
    </source>
</evidence>
<reference evidence="3" key="2">
    <citation type="journal article" date="2008" name="Nucleic Acids Res.">
        <title>The rice annotation project database (RAP-DB): 2008 update.</title>
        <authorList>
            <consortium name="The rice annotation project (RAP)"/>
        </authorList>
    </citation>
    <scope>GENOME REANNOTATION</scope>
    <source>
        <strain evidence="3">cv. Nipponbare</strain>
    </source>
</reference>
<sequence length="68" mass="7157">MVSSTARLTSIEWSGGGVHTQENAKRHRGETGGATVEKAGRRGGGEGWPARRGRALERAGQRGRGRGS</sequence>
<protein>
    <submittedName>
        <fullName evidence="2">Uncharacterized protein</fullName>
    </submittedName>
</protein>
<evidence type="ECO:0000313" key="3">
    <source>
        <dbReference type="Proteomes" id="UP000000763"/>
    </source>
</evidence>
<dbReference type="Proteomes" id="UP000000763">
    <property type="component" value="Chromosome 6"/>
</dbReference>
<evidence type="ECO:0000313" key="2">
    <source>
        <dbReference type="EMBL" id="BAD62135.1"/>
    </source>
</evidence>
<accession>Q5Z559</accession>
<name>Q5Z559_ORYSJ</name>
<feature type="region of interest" description="Disordered" evidence="1">
    <location>
        <begin position="1"/>
        <end position="68"/>
    </location>
</feature>
<reference evidence="3" key="1">
    <citation type="journal article" date="2005" name="Nature">
        <title>The map-based sequence of the rice genome.</title>
        <authorList>
            <consortium name="International rice genome sequencing project (IRGSP)"/>
            <person name="Matsumoto T."/>
            <person name="Wu J."/>
            <person name="Kanamori H."/>
            <person name="Katayose Y."/>
            <person name="Fujisawa M."/>
            <person name="Namiki N."/>
            <person name="Mizuno H."/>
            <person name="Yamamoto K."/>
            <person name="Antonio B.A."/>
            <person name="Baba T."/>
            <person name="Sakata K."/>
            <person name="Nagamura Y."/>
            <person name="Aoki H."/>
            <person name="Arikawa K."/>
            <person name="Arita K."/>
            <person name="Bito T."/>
            <person name="Chiden Y."/>
            <person name="Fujitsuka N."/>
            <person name="Fukunaka R."/>
            <person name="Hamada M."/>
            <person name="Harada C."/>
            <person name="Hayashi A."/>
            <person name="Hijishita S."/>
            <person name="Honda M."/>
            <person name="Hosokawa S."/>
            <person name="Ichikawa Y."/>
            <person name="Idonuma A."/>
            <person name="Iijima M."/>
            <person name="Ikeda M."/>
            <person name="Ikeno M."/>
            <person name="Ito K."/>
            <person name="Ito S."/>
            <person name="Ito T."/>
            <person name="Ito Y."/>
            <person name="Ito Y."/>
            <person name="Iwabuchi A."/>
            <person name="Kamiya K."/>
            <person name="Karasawa W."/>
            <person name="Kurita K."/>
            <person name="Katagiri S."/>
            <person name="Kikuta A."/>
            <person name="Kobayashi H."/>
            <person name="Kobayashi N."/>
            <person name="Machita K."/>
            <person name="Maehara T."/>
            <person name="Masukawa M."/>
            <person name="Mizubayashi T."/>
            <person name="Mukai Y."/>
            <person name="Nagasaki H."/>
            <person name="Nagata Y."/>
            <person name="Naito S."/>
            <person name="Nakashima M."/>
            <person name="Nakama Y."/>
            <person name="Nakamichi Y."/>
            <person name="Nakamura M."/>
            <person name="Meguro A."/>
            <person name="Negishi M."/>
            <person name="Ohta I."/>
            <person name="Ohta T."/>
            <person name="Okamoto M."/>
            <person name="Ono N."/>
            <person name="Saji S."/>
            <person name="Sakaguchi M."/>
            <person name="Sakai K."/>
            <person name="Shibata M."/>
            <person name="Shimokawa T."/>
            <person name="Song J."/>
            <person name="Takazaki Y."/>
            <person name="Terasawa K."/>
            <person name="Tsugane M."/>
            <person name="Tsuji K."/>
            <person name="Ueda S."/>
            <person name="Waki K."/>
            <person name="Yamagata H."/>
            <person name="Yamamoto M."/>
            <person name="Yamamoto S."/>
            <person name="Yamane H."/>
            <person name="Yoshiki S."/>
            <person name="Yoshihara R."/>
            <person name="Yukawa K."/>
            <person name="Zhong H."/>
            <person name="Yano M."/>
            <person name="Yuan Q."/>
            <person name="Ouyang S."/>
            <person name="Liu J."/>
            <person name="Jones K.M."/>
            <person name="Gansberger K."/>
            <person name="Moffat K."/>
            <person name="Hill J."/>
            <person name="Bera J."/>
            <person name="Fadrosh D."/>
            <person name="Jin S."/>
            <person name="Johri S."/>
            <person name="Kim M."/>
            <person name="Overton L."/>
            <person name="Reardon M."/>
            <person name="Tsitrin T."/>
            <person name="Vuong H."/>
            <person name="Weaver B."/>
            <person name="Ciecko A."/>
            <person name="Tallon L."/>
            <person name="Jackson J."/>
            <person name="Pai G."/>
            <person name="Aken S.V."/>
            <person name="Utterback T."/>
            <person name="Reidmuller S."/>
            <person name="Feldblyum T."/>
            <person name="Hsiao J."/>
            <person name="Zismann V."/>
            <person name="Iobst S."/>
            <person name="de Vazeille A.R."/>
            <person name="Buell C.R."/>
            <person name="Ying K."/>
            <person name="Li Y."/>
            <person name="Lu T."/>
            <person name="Huang Y."/>
            <person name="Zhao Q."/>
            <person name="Feng Q."/>
            <person name="Zhang L."/>
            <person name="Zhu J."/>
            <person name="Weng Q."/>
            <person name="Mu J."/>
            <person name="Lu Y."/>
            <person name="Fan D."/>
            <person name="Liu Y."/>
            <person name="Guan J."/>
            <person name="Zhang Y."/>
            <person name="Yu S."/>
            <person name="Liu X."/>
            <person name="Zhang Y."/>
            <person name="Hong G."/>
            <person name="Han B."/>
            <person name="Choisne N."/>
            <person name="Demange N."/>
            <person name="Orjeda G."/>
            <person name="Samain S."/>
            <person name="Cattolico L."/>
            <person name="Pelletier E."/>
            <person name="Couloux A."/>
            <person name="Segurens B."/>
            <person name="Wincker P."/>
            <person name="D'Hont A."/>
            <person name="Scarpelli C."/>
            <person name="Weissenbach J."/>
            <person name="Salanoubat M."/>
            <person name="Quetier F."/>
            <person name="Yu Y."/>
            <person name="Kim H.R."/>
            <person name="Rambo T."/>
            <person name="Currie J."/>
            <person name="Collura K."/>
            <person name="Luo M."/>
            <person name="Yang T."/>
            <person name="Ammiraju J.S.S."/>
            <person name="Engler F."/>
            <person name="Soderlund C."/>
            <person name="Wing R.A."/>
            <person name="Palmer L.E."/>
            <person name="de la Bastide M."/>
            <person name="Spiegel L."/>
            <person name="Nascimento L."/>
            <person name="Zutavern T."/>
            <person name="O'Shaughnessy A."/>
            <person name="Dike S."/>
            <person name="Dedhia N."/>
            <person name="Preston R."/>
            <person name="Balija V."/>
            <person name="McCombie W.R."/>
            <person name="Chow T."/>
            <person name="Chen H."/>
            <person name="Chung M."/>
            <person name="Chen C."/>
            <person name="Shaw J."/>
            <person name="Wu H."/>
            <person name="Hsiao K."/>
            <person name="Chao Y."/>
            <person name="Chu M."/>
            <person name="Cheng C."/>
            <person name="Hour A."/>
            <person name="Lee P."/>
            <person name="Lin S."/>
            <person name="Lin Y."/>
            <person name="Liou J."/>
            <person name="Liu S."/>
            <person name="Hsing Y."/>
            <person name="Raghuvanshi S."/>
            <person name="Mohanty A."/>
            <person name="Bharti A.K."/>
            <person name="Gaur A."/>
            <person name="Gupta V."/>
            <person name="Kumar D."/>
            <person name="Ravi V."/>
            <person name="Vij S."/>
            <person name="Kapur A."/>
            <person name="Khurana P."/>
            <person name="Khurana P."/>
            <person name="Khurana J.P."/>
            <person name="Tyagi A.K."/>
            <person name="Gaikwad K."/>
            <person name="Singh A."/>
            <person name="Dalal V."/>
            <person name="Srivastava S."/>
            <person name="Dixit A."/>
            <person name="Pal A.K."/>
            <person name="Ghazi I.A."/>
            <person name="Yadav M."/>
            <person name="Pandit A."/>
            <person name="Bhargava A."/>
            <person name="Sureshbabu K."/>
            <person name="Batra K."/>
            <person name="Sharma T.R."/>
            <person name="Mohapatra T."/>
            <person name="Singh N.K."/>
            <person name="Messing J."/>
            <person name="Nelson A.B."/>
            <person name="Fuks G."/>
            <person name="Kavchok S."/>
            <person name="Keizer G."/>
            <person name="Linton E."/>
            <person name="Llaca V."/>
            <person name="Song R."/>
            <person name="Tanyolac B."/>
            <person name="Young S."/>
            <person name="Ho-Il K."/>
            <person name="Hahn J.H."/>
            <person name="Sangsakoo G."/>
            <person name="Vanavichit A."/>
            <person name="de Mattos Luiz.A.T."/>
            <person name="Zimmer P.D."/>
            <person name="Malone G."/>
            <person name="Dellagostin O."/>
            <person name="de Oliveira A.C."/>
            <person name="Bevan M."/>
            <person name="Bancroft I."/>
            <person name="Minx P."/>
            <person name="Cordum H."/>
            <person name="Wilson R."/>
            <person name="Cheng Z."/>
            <person name="Jin W."/>
            <person name="Jiang J."/>
            <person name="Leong S.A."/>
            <person name="Iwama H."/>
            <person name="Gojobori T."/>
            <person name="Itoh T."/>
            <person name="Niimura Y."/>
            <person name="Fujii Y."/>
            <person name="Habara T."/>
            <person name="Sakai H."/>
            <person name="Sato Y."/>
            <person name="Wilson G."/>
            <person name="Kumar K."/>
            <person name="McCouch S."/>
            <person name="Juretic N."/>
            <person name="Hoen D."/>
            <person name="Wright S."/>
            <person name="Bruskiewich R."/>
            <person name="Bureau T."/>
            <person name="Miyao A."/>
            <person name="Hirochika H."/>
            <person name="Nishikawa T."/>
            <person name="Kadowaki K."/>
            <person name="Sugiura M."/>
            <person name="Burr B."/>
            <person name="Sasaki T."/>
        </authorList>
    </citation>
    <scope>NUCLEOTIDE SEQUENCE [LARGE SCALE GENOMIC DNA]</scope>
    <source>
        <strain evidence="3">cv. Nipponbare</strain>
    </source>
</reference>
<gene>
    <name evidence="2" type="primary">OSJNBa0085C03.13</name>
</gene>
<dbReference type="EMBL" id="AP005773">
    <property type="protein sequence ID" value="BAD62135.1"/>
    <property type="molecule type" value="Genomic_DNA"/>
</dbReference>
<proteinExistence type="predicted"/>
<dbReference type="AlphaFoldDB" id="Q5Z559"/>
<feature type="compositionally biased region" description="Polar residues" evidence="1">
    <location>
        <begin position="1"/>
        <end position="12"/>
    </location>
</feature>
<organism evidence="2 3">
    <name type="scientific">Oryza sativa subsp. japonica</name>
    <name type="common">Rice</name>
    <dbReference type="NCBI Taxonomy" id="39947"/>
    <lineage>
        <taxon>Eukaryota</taxon>
        <taxon>Viridiplantae</taxon>
        <taxon>Streptophyta</taxon>
        <taxon>Embryophyta</taxon>
        <taxon>Tracheophyta</taxon>
        <taxon>Spermatophyta</taxon>
        <taxon>Magnoliopsida</taxon>
        <taxon>Liliopsida</taxon>
        <taxon>Poales</taxon>
        <taxon>Poaceae</taxon>
        <taxon>BOP clade</taxon>
        <taxon>Oryzoideae</taxon>
        <taxon>Oryzeae</taxon>
        <taxon>Oryzinae</taxon>
        <taxon>Oryza</taxon>
        <taxon>Oryza sativa</taxon>
    </lineage>
</organism>